<protein>
    <submittedName>
        <fullName evidence="1">Uncharacterized protein</fullName>
    </submittedName>
</protein>
<accession>A0A0F9QA14</accession>
<comment type="caution">
    <text evidence="1">The sequence shown here is derived from an EMBL/GenBank/DDBJ whole genome shotgun (WGS) entry which is preliminary data.</text>
</comment>
<proteinExistence type="predicted"/>
<name>A0A0F9QA14_9ZZZZ</name>
<sequence>MTKELTRKEKDYIISDLVSGTDSCNTSDKDFTIDNFEEFKFEDFDLNLKEEFELIKSILRKLK</sequence>
<reference evidence="1" key="1">
    <citation type="journal article" date="2015" name="Nature">
        <title>Complex archaea that bridge the gap between prokaryotes and eukaryotes.</title>
        <authorList>
            <person name="Spang A."/>
            <person name="Saw J.H."/>
            <person name="Jorgensen S.L."/>
            <person name="Zaremba-Niedzwiedzka K."/>
            <person name="Martijn J."/>
            <person name="Lind A.E."/>
            <person name="van Eijk R."/>
            <person name="Schleper C."/>
            <person name="Guy L."/>
            <person name="Ettema T.J."/>
        </authorList>
    </citation>
    <scope>NUCLEOTIDE SEQUENCE</scope>
</reference>
<dbReference type="EMBL" id="LAZR01001685">
    <property type="protein sequence ID" value="KKN40780.1"/>
    <property type="molecule type" value="Genomic_DNA"/>
</dbReference>
<evidence type="ECO:0000313" key="1">
    <source>
        <dbReference type="EMBL" id="KKN40780.1"/>
    </source>
</evidence>
<dbReference type="AlphaFoldDB" id="A0A0F9QA14"/>
<gene>
    <name evidence="1" type="ORF">LCGC14_0729960</name>
</gene>
<organism evidence="1">
    <name type="scientific">marine sediment metagenome</name>
    <dbReference type="NCBI Taxonomy" id="412755"/>
    <lineage>
        <taxon>unclassified sequences</taxon>
        <taxon>metagenomes</taxon>
        <taxon>ecological metagenomes</taxon>
    </lineage>
</organism>